<sequence>MSHDHWMMMTGGDCGIESSPGVKEEPKNATALSILVLIDSNSQNGEAQIEEMMQTNLACKNELKTRNYAYVDIWNGNGTPTDKMSRSSRGMTR</sequence>
<comment type="caution">
    <text evidence="1">The sequence shown here is derived from an EMBL/GenBank/DDBJ whole genome shotgun (WGS) entry which is preliminary data.</text>
</comment>
<dbReference type="Proteomes" id="UP000827872">
    <property type="component" value="Linkage Group LG03"/>
</dbReference>
<organism evidence="1 2">
    <name type="scientific">Sphaerodactylus townsendi</name>
    <dbReference type="NCBI Taxonomy" id="933632"/>
    <lineage>
        <taxon>Eukaryota</taxon>
        <taxon>Metazoa</taxon>
        <taxon>Chordata</taxon>
        <taxon>Craniata</taxon>
        <taxon>Vertebrata</taxon>
        <taxon>Euteleostomi</taxon>
        <taxon>Lepidosauria</taxon>
        <taxon>Squamata</taxon>
        <taxon>Bifurcata</taxon>
        <taxon>Gekkota</taxon>
        <taxon>Sphaerodactylidae</taxon>
        <taxon>Sphaerodactylus</taxon>
    </lineage>
</organism>
<gene>
    <name evidence="1" type="ORF">K3G42_027397</name>
</gene>
<evidence type="ECO:0000313" key="2">
    <source>
        <dbReference type="Proteomes" id="UP000827872"/>
    </source>
</evidence>
<accession>A0ACB8EJM5</accession>
<name>A0ACB8EJM5_9SAUR</name>
<protein>
    <submittedName>
        <fullName evidence="1">Uncharacterized protein</fullName>
    </submittedName>
</protein>
<dbReference type="EMBL" id="CM037616">
    <property type="protein sequence ID" value="KAH7992834.1"/>
    <property type="molecule type" value="Genomic_DNA"/>
</dbReference>
<keyword evidence="2" id="KW-1185">Reference proteome</keyword>
<proteinExistence type="predicted"/>
<reference evidence="1" key="1">
    <citation type="submission" date="2021-08" db="EMBL/GenBank/DDBJ databases">
        <title>The first chromosome-level gecko genome reveals the dynamic sex chromosomes of Neotropical dwarf geckos (Sphaerodactylidae: Sphaerodactylus).</title>
        <authorList>
            <person name="Pinto B.J."/>
            <person name="Keating S.E."/>
            <person name="Gamble T."/>
        </authorList>
    </citation>
    <scope>NUCLEOTIDE SEQUENCE</scope>
    <source>
        <strain evidence="1">TG3544</strain>
    </source>
</reference>
<evidence type="ECO:0000313" key="1">
    <source>
        <dbReference type="EMBL" id="KAH7992834.1"/>
    </source>
</evidence>